<organism evidence="6 7">
    <name type="scientific">Didymosphaeria variabile</name>
    <dbReference type="NCBI Taxonomy" id="1932322"/>
    <lineage>
        <taxon>Eukaryota</taxon>
        <taxon>Fungi</taxon>
        <taxon>Dikarya</taxon>
        <taxon>Ascomycota</taxon>
        <taxon>Pezizomycotina</taxon>
        <taxon>Dothideomycetes</taxon>
        <taxon>Pleosporomycetidae</taxon>
        <taxon>Pleosporales</taxon>
        <taxon>Massarineae</taxon>
        <taxon>Didymosphaeriaceae</taxon>
        <taxon>Didymosphaeria</taxon>
    </lineage>
</organism>
<dbReference type="Gene3D" id="1.25.40.10">
    <property type="entry name" value="Tetratricopeptide repeat domain"/>
    <property type="match status" value="1"/>
</dbReference>
<dbReference type="OrthoDB" id="1908178at2759"/>
<accession>A0A9W9CE98</accession>
<dbReference type="InterPro" id="IPR002885">
    <property type="entry name" value="PPR_rpt"/>
</dbReference>
<name>A0A9W9CE98_9PLEO</name>
<comment type="similarity">
    <text evidence="1">Belongs to the CCM1 family.</text>
</comment>
<sequence>MSSNNQPMENLFIQALARAGSCPEHAKQISTLRDGLPFTGPHHKKSRKSIESIVRREYASAKPVGKGPFRIAKKFAEKELKALVDYYGIDTNPPQDWEEAVEDGDSLVWNVGDEHEPWPPKEPKDAEIVEKLKALVKLDVPSHDEIWNAYRQLSEPRIVYLPASTIHDMLHELSIVERPTLVAMQRYLSILDDMKNAHIHVRRHEWTTATHLAGRYKGAVSSDDLQSALYLWRDMEQRANVRGSHVTFNILFDIAVKAGKFTLAELLLKEMKSRRLTFHRHFRVSLIYYHGVMQNGNGVRRVYQQMVEAGDIVDVVVMNAVIAALIRAGEPSAAEHVFERMKRLAATGRAAGSTSPFTAPGGPTITKTDRSWRGRRKLGLDLTYEGRRLAWDCDRDGLKRLQEWAPISPNSRTYSLLIRYQATVTGNIDRVNELLREMGYNGVPLEGSIFVVIFHGFSRFGGVRYSSWTRSKLEQTWTEYLQAVKDGLDRTWISQTSVVAALKAFKKCADAQRTMDAWWEVRALWQPSGEEEDSVLKTLRHLVPQRGFFDGKRDGFV</sequence>
<evidence type="ECO:0000256" key="5">
    <source>
        <dbReference type="PROSITE-ProRule" id="PRU00708"/>
    </source>
</evidence>
<comment type="caution">
    <text evidence="6">The sequence shown here is derived from an EMBL/GenBank/DDBJ whole genome shotgun (WGS) entry which is preliminary data.</text>
</comment>
<dbReference type="GeneID" id="80905831"/>
<evidence type="ECO:0008006" key="8">
    <source>
        <dbReference type="Google" id="ProtNLM"/>
    </source>
</evidence>
<protein>
    <recommendedName>
        <fullName evidence="8">Pentatricopeptide repeat protein</fullName>
    </recommendedName>
</protein>
<comment type="function">
    <text evidence="3">Regulates mitochondrial small subunit maturation by controlling 15S rRNA 5'-end processing. Localizes to the 5' precursor of the 15S rRNA in a position that is subsequently occupied by mS47 in the mature yeast mtSSU. Uses structure and sequence-specific RNA recognition, binding to a single-stranded region of the precursor and specifically recognizing bases -6 to -1. The exchange of Ccm1 for mS47 is coupled to the irreversible removal of precursor rRNA that is accompanied by conformational changes of the mitoribosomal proteins uS5m and mS26. These conformational changes signal completion of 5'-end rRNA processing through protection of the mature 5'-end of the 15S rRNA and stabilization of mS47. The removal of the 5' precursor together with the dissociation of Ccm1 may be catalyzed by the 5'-3' exoribonuclease Pet127. Involved in the specific removal of group I introns in mitochondrial encoded transcripts.</text>
</comment>
<evidence type="ECO:0000313" key="6">
    <source>
        <dbReference type="EMBL" id="KAJ4357725.1"/>
    </source>
</evidence>
<evidence type="ECO:0000256" key="3">
    <source>
        <dbReference type="ARBA" id="ARBA00044493"/>
    </source>
</evidence>
<keyword evidence="2" id="KW-0677">Repeat</keyword>
<dbReference type="PROSITE" id="PS51375">
    <property type="entry name" value="PPR"/>
    <property type="match status" value="2"/>
</dbReference>
<dbReference type="RefSeq" id="XP_056074584.1">
    <property type="nucleotide sequence ID" value="XM_056211111.1"/>
</dbReference>
<evidence type="ECO:0000256" key="4">
    <source>
        <dbReference type="ARBA" id="ARBA00044511"/>
    </source>
</evidence>
<evidence type="ECO:0000313" key="7">
    <source>
        <dbReference type="Proteomes" id="UP001140513"/>
    </source>
</evidence>
<dbReference type="NCBIfam" id="TIGR00756">
    <property type="entry name" value="PPR"/>
    <property type="match status" value="2"/>
</dbReference>
<reference evidence="6" key="1">
    <citation type="submission" date="2022-10" db="EMBL/GenBank/DDBJ databases">
        <title>Tapping the CABI collections for fungal endophytes: first genome assemblies for Collariella, Neodidymelliopsis, Ascochyta clinopodiicola, Didymella pomorum, Didymosphaeria variabile, Neocosmospora piperis and Neocucurbitaria cava.</title>
        <authorList>
            <person name="Hill R."/>
        </authorList>
    </citation>
    <scope>NUCLEOTIDE SEQUENCE</scope>
    <source>
        <strain evidence="6">IMI 356815</strain>
    </source>
</reference>
<comment type="subunit">
    <text evidence="4">Binds to mitochondrial small subunit 15S rRNA.</text>
</comment>
<proteinExistence type="inferred from homology"/>
<dbReference type="Pfam" id="PF01535">
    <property type="entry name" value="PPR"/>
    <property type="match status" value="2"/>
</dbReference>
<evidence type="ECO:0000256" key="1">
    <source>
        <dbReference type="ARBA" id="ARBA00006192"/>
    </source>
</evidence>
<keyword evidence="7" id="KW-1185">Reference proteome</keyword>
<dbReference type="PANTHER" id="PTHR47447">
    <property type="entry name" value="OS03G0856100 PROTEIN"/>
    <property type="match status" value="1"/>
</dbReference>
<dbReference type="EMBL" id="JAPEUX010000002">
    <property type="protein sequence ID" value="KAJ4357725.1"/>
    <property type="molecule type" value="Genomic_DNA"/>
</dbReference>
<dbReference type="AlphaFoldDB" id="A0A9W9CE98"/>
<gene>
    <name evidence="6" type="ORF">N0V89_002301</name>
</gene>
<feature type="repeat" description="PPR" evidence="5">
    <location>
        <begin position="314"/>
        <end position="344"/>
    </location>
</feature>
<dbReference type="Proteomes" id="UP001140513">
    <property type="component" value="Unassembled WGS sequence"/>
</dbReference>
<evidence type="ECO:0000256" key="2">
    <source>
        <dbReference type="ARBA" id="ARBA00022737"/>
    </source>
</evidence>
<dbReference type="PANTHER" id="PTHR47447:SF17">
    <property type="entry name" value="OS12G0638900 PROTEIN"/>
    <property type="match status" value="1"/>
</dbReference>
<dbReference type="InterPro" id="IPR011990">
    <property type="entry name" value="TPR-like_helical_dom_sf"/>
</dbReference>
<feature type="repeat" description="PPR" evidence="5">
    <location>
        <begin position="244"/>
        <end position="278"/>
    </location>
</feature>